<evidence type="ECO:0000313" key="3">
    <source>
        <dbReference type="Proteomes" id="UP000247476"/>
    </source>
</evidence>
<feature type="transmembrane region" description="Helical" evidence="1">
    <location>
        <begin position="157"/>
        <end position="175"/>
    </location>
</feature>
<protein>
    <submittedName>
        <fullName evidence="2">Uncharacterized protein</fullName>
    </submittedName>
</protein>
<name>A0A2V5KEF6_9BACL</name>
<reference evidence="2 3" key="1">
    <citation type="submission" date="2018-05" db="EMBL/GenBank/DDBJ databases">
        <title>Paenibacillus flagellatus sp. nov., isolated from selenium mineral soil.</title>
        <authorList>
            <person name="Dai X."/>
        </authorList>
    </citation>
    <scope>NUCLEOTIDE SEQUENCE [LARGE SCALE GENOMIC DNA]</scope>
    <source>
        <strain evidence="2 3">DXL2</strain>
    </source>
</reference>
<comment type="caution">
    <text evidence="2">The sequence shown here is derived from an EMBL/GenBank/DDBJ whole genome shotgun (WGS) entry which is preliminary data.</text>
</comment>
<feature type="transmembrane region" description="Helical" evidence="1">
    <location>
        <begin position="109"/>
        <end position="128"/>
    </location>
</feature>
<proteinExistence type="predicted"/>
<keyword evidence="1" id="KW-1133">Transmembrane helix</keyword>
<accession>A0A2V5KEF6</accession>
<sequence length="203" mass="21651">MKAIRIPAFLHDVFGERQTAGALAAVLLFGGAMTAASYGAYPGLVDGVAFWRGALALLLAFDIFAGCVANFTASTSNFYAERHTNRLVFIAVHIHLPLVAWLLNAGIGFAVGVWAYTIGGAFIVNGLIGRPSQRFVAGVLLSVGLGGMLLLPDVDPFLRTVGLFFMVKVMYAFAVDHYGRASAERIKGDERDVVSGGRARREG</sequence>
<organism evidence="2 3">
    <name type="scientific">Paenibacillus flagellatus</name>
    <dbReference type="NCBI Taxonomy" id="2211139"/>
    <lineage>
        <taxon>Bacteria</taxon>
        <taxon>Bacillati</taxon>
        <taxon>Bacillota</taxon>
        <taxon>Bacilli</taxon>
        <taxon>Bacillales</taxon>
        <taxon>Paenibacillaceae</taxon>
        <taxon>Paenibacillus</taxon>
    </lineage>
</organism>
<feature type="transmembrane region" description="Helical" evidence="1">
    <location>
        <begin position="85"/>
        <end position="103"/>
    </location>
</feature>
<dbReference type="Proteomes" id="UP000247476">
    <property type="component" value="Unassembled WGS sequence"/>
</dbReference>
<keyword evidence="1" id="KW-0472">Membrane</keyword>
<keyword evidence="1" id="KW-0812">Transmembrane</keyword>
<feature type="transmembrane region" description="Helical" evidence="1">
    <location>
        <begin position="20"/>
        <end position="41"/>
    </location>
</feature>
<dbReference type="RefSeq" id="WP_110838523.1">
    <property type="nucleotide sequence ID" value="NZ_QJVJ01000001.1"/>
</dbReference>
<feature type="transmembrane region" description="Helical" evidence="1">
    <location>
        <begin position="53"/>
        <end position="73"/>
    </location>
</feature>
<evidence type="ECO:0000313" key="2">
    <source>
        <dbReference type="EMBL" id="PYI57482.1"/>
    </source>
</evidence>
<dbReference type="OrthoDB" id="1956346at2"/>
<evidence type="ECO:0000256" key="1">
    <source>
        <dbReference type="SAM" id="Phobius"/>
    </source>
</evidence>
<feature type="transmembrane region" description="Helical" evidence="1">
    <location>
        <begin position="135"/>
        <end position="151"/>
    </location>
</feature>
<keyword evidence="3" id="KW-1185">Reference proteome</keyword>
<dbReference type="AlphaFoldDB" id="A0A2V5KEF6"/>
<dbReference type="EMBL" id="QJVJ01000001">
    <property type="protein sequence ID" value="PYI57482.1"/>
    <property type="molecule type" value="Genomic_DNA"/>
</dbReference>
<gene>
    <name evidence="2" type="ORF">DLM86_03350</name>
</gene>